<dbReference type="AlphaFoldDB" id="A0A3P1TA13"/>
<dbReference type="RefSeq" id="WP_124843043.1">
    <property type="nucleotide sequence ID" value="NZ_JAUNKP010000004.1"/>
</dbReference>
<keyword evidence="2" id="KW-0732">Signal</keyword>
<dbReference type="OrthoDB" id="5801841at2"/>
<organism evidence="3 4">
    <name type="scientific">Arachnia propionica</name>
    <dbReference type="NCBI Taxonomy" id="1750"/>
    <lineage>
        <taxon>Bacteria</taxon>
        <taxon>Bacillati</taxon>
        <taxon>Actinomycetota</taxon>
        <taxon>Actinomycetes</taxon>
        <taxon>Propionibacteriales</taxon>
        <taxon>Propionibacteriaceae</taxon>
        <taxon>Arachnia</taxon>
    </lineage>
</organism>
<dbReference type="EMBL" id="RQZG01000003">
    <property type="protein sequence ID" value="RRD06229.1"/>
    <property type="molecule type" value="Genomic_DNA"/>
</dbReference>
<evidence type="ECO:0000313" key="3">
    <source>
        <dbReference type="EMBL" id="RRD06229.1"/>
    </source>
</evidence>
<accession>A0A3P1TA13</accession>
<evidence type="ECO:0000313" key="4">
    <source>
        <dbReference type="Proteomes" id="UP000280819"/>
    </source>
</evidence>
<feature type="region of interest" description="Disordered" evidence="1">
    <location>
        <begin position="21"/>
        <end position="60"/>
    </location>
</feature>
<evidence type="ECO:0000256" key="1">
    <source>
        <dbReference type="SAM" id="MobiDB-lite"/>
    </source>
</evidence>
<evidence type="ECO:0000256" key="2">
    <source>
        <dbReference type="SAM" id="SignalP"/>
    </source>
</evidence>
<feature type="chain" id="PRO_5039166425" evidence="2">
    <location>
        <begin position="21"/>
        <end position="148"/>
    </location>
</feature>
<proteinExistence type="predicted"/>
<sequence>MKAVTRIALVALTTSLAACAGGTAEPAGTPSPSSPLTRMVPESTAAPTPGETPASNAPDAHLEAIRADLDGRGVDSSDVTVTSARQVTWPDGSLGCGEPGVNYTQAQIEGWHIVVTVGDQTYDYRFGKDTVPTLCERPSIPSDSSTNS</sequence>
<dbReference type="PROSITE" id="PS51257">
    <property type="entry name" value="PROKAR_LIPOPROTEIN"/>
    <property type="match status" value="1"/>
</dbReference>
<gene>
    <name evidence="3" type="ORF">EII34_03645</name>
</gene>
<name>A0A3P1TA13_9ACTN</name>
<protein>
    <submittedName>
        <fullName evidence="3">Uncharacterized protein</fullName>
    </submittedName>
</protein>
<dbReference type="Proteomes" id="UP000280819">
    <property type="component" value="Unassembled WGS sequence"/>
</dbReference>
<feature type="signal peptide" evidence="2">
    <location>
        <begin position="1"/>
        <end position="20"/>
    </location>
</feature>
<comment type="caution">
    <text evidence="3">The sequence shown here is derived from an EMBL/GenBank/DDBJ whole genome shotgun (WGS) entry which is preliminary data.</text>
</comment>
<reference evidence="3 4" key="1">
    <citation type="submission" date="2018-11" db="EMBL/GenBank/DDBJ databases">
        <title>Genomes From Bacteria Associated with the Canine Oral Cavity: a Test Case for Automated Genome-Based Taxonomic Assignment.</title>
        <authorList>
            <person name="Coil D.A."/>
            <person name="Jospin G."/>
            <person name="Darling A.E."/>
            <person name="Wallis C."/>
            <person name="Davis I.J."/>
            <person name="Harris S."/>
            <person name="Eisen J.A."/>
            <person name="Holcombe L.J."/>
            <person name="O'Flynn C."/>
        </authorList>
    </citation>
    <scope>NUCLEOTIDE SEQUENCE [LARGE SCALE GENOMIC DNA]</scope>
    <source>
        <strain evidence="3 4">OH887_COT-365</strain>
    </source>
</reference>